<dbReference type="PROSITE" id="PS50885">
    <property type="entry name" value="HAMP"/>
    <property type="match status" value="1"/>
</dbReference>
<dbReference type="SMART" id="SM00304">
    <property type="entry name" value="HAMP"/>
    <property type="match status" value="1"/>
</dbReference>
<dbReference type="Proteomes" id="UP000000249">
    <property type="component" value="Chromosome 1"/>
</dbReference>
<dbReference type="CDD" id="cd11386">
    <property type="entry name" value="MCP_signal"/>
    <property type="match status" value="1"/>
</dbReference>
<evidence type="ECO:0000256" key="2">
    <source>
        <dbReference type="ARBA" id="ARBA00004651"/>
    </source>
</evidence>
<dbReference type="RefSeq" id="WP_000672503.1">
    <property type="nucleotide sequence ID" value="NC_009457.1"/>
</dbReference>
<evidence type="ECO:0000256" key="6">
    <source>
        <dbReference type="ARBA" id="ARBA00022989"/>
    </source>
</evidence>
<dbReference type="PANTHER" id="PTHR32089">
    <property type="entry name" value="METHYL-ACCEPTING CHEMOTAXIS PROTEIN MCPB"/>
    <property type="match status" value="1"/>
</dbReference>
<dbReference type="OrthoDB" id="5867045at2"/>
<dbReference type="KEGG" id="vcr:VC395_0856"/>
<dbReference type="EMBL" id="CP000627">
    <property type="protein sequence ID" value="ABQ20200.1"/>
    <property type="molecule type" value="Genomic_DNA"/>
</dbReference>
<keyword evidence="7 11" id="KW-0472">Membrane</keyword>
<feature type="domain" description="HAMP" evidence="13">
    <location>
        <begin position="295"/>
        <end position="349"/>
    </location>
</feature>
<dbReference type="KEGG" id="vco:VC0395_A0365"/>
<feature type="transmembrane region" description="Helical" evidence="11">
    <location>
        <begin position="7"/>
        <end position="27"/>
    </location>
</feature>
<dbReference type="eggNOG" id="COG0840">
    <property type="taxonomic scope" value="Bacteria"/>
</dbReference>
<dbReference type="GO" id="GO:0007165">
    <property type="term" value="P:signal transduction"/>
    <property type="evidence" value="ECO:0007669"/>
    <property type="project" value="UniProtKB-KW"/>
</dbReference>
<feature type="domain" description="Methyl-accepting transducer" evidence="12">
    <location>
        <begin position="354"/>
        <end position="590"/>
    </location>
</feature>
<organism evidence="14 15">
    <name type="scientific">Vibrio cholerae serotype O1 (strain ATCC 39541 / Classical Ogawa 395 / O395)</name>
    <dbReference type="NCBI Taxonomy" id="345073"/>
    <lineage>
        <taxon>Bacteria</taxon>
        <taxon>Pseudomonadati</taxon>
        <taxon>Pseudomonadota</taxon>
        <taxon>Gammaproteobacteria</taxon>
        <taxon>Vibrionales</taxon>
        <taxon>Vibrionaceae</taxon>
        <taxon>Vibrio</taxon>
    </lineage>
</organism>
<comment type="subcellular location">
    <subcellularLocation>
        <location evidence="1">Cell inner membrane</location>
    </subcellularLocation>
    <subcellularLocation>
        <location evidence="2">Cell membrane</location>
        <topology evidence="2">Multi-pass membrane protein</topology>
    </subcellularLocation>
</comment>
<evidence type="ECO:0000256" key="7">
    <source>
        <dbReference type="ARBA" id="ARBA00023136"/>
    </source>
</evidence>
<dbReference type="Pfam" id="PF00015">
    <property type="entry name" value="MCPsignal"/>
    <property type="match status" value="1"/>
</dbReference>
<dbReference type="FunFam" id="1.10.287.950:FF:000001">
    <property type="entry name" value="Methyl-accepting chemotaxis sensory transducer"/>
    <property type="match status" value="1"/>
</dbReference>
<keyword evidence="5 11" id="KW-0812">Transmembrane</keyword>
<dbReference type="PROSITE" id="PS50111">
    <property type="entry name" value="CHEMOTAXIS_TRANSDUC_2"/>
    <property type="match status" value="1"/>
</dbReference>
<proteinExistence type="inferred from homology"/>
<evidence type="ECO:0000256" key="10">
    <source>
        <dbReference type="PROSITE-ProRule" id="PRU00284"/>
    </source>
</evidence>
<dbReference type="InterPro" id="IPR004089">
    <property type="entry name" value="MCPsignal_dom"/>
</dbReference>
<evidence type="ECO:0000256" key="8">
    <source>
        <dbReference type="ARBA" id="ARBA00023224"/>
    </source>
</evidence>
<dbReference type="SMART" id="SM00283">
    <property type="entry name" value="MA"/>
    <property type="match status" value="1"/>
</dbReference>
<dbReference type="Pfam" id="PF00672">
    <property type="entry name" value="HAMP"/>
    <property type="match status" value="1"/>
</dbReference>
<accession>A0A0H3AIM4</accession>
<dbReference type="Pfam" id="PF02743">
    <property type="entry name" value="dCache_1"/>
    <property type="match status" value="1"/>
</dbReference>
<dbReference type="InterPro" id="IPR033479">
    <property type="entry name" value="dCache_1"/>
</dbReference>
<evidence type="ECO:0000256" key="11">
    <source>
        <dbReference type="SAM" id="Phobius"/>
    </source>
</evidence>
<dbReference type="AlphaFoldDB" id="A0A0H3AIM4"/>
<dbReference type="InterPro" id="IPR003660">
    <property type="entry name" value="HAMP_dom"/>
</dbReference>
<evidence type="ECO:0000313" key="15">
    <source>
        <dbReference type="Proteomes" id="UP000000249"/>
    </source>
</evidence>
<comment type="similarity">
    <text evidence="9">Belongs to the methyl-accepting chemotaxis (MCP) protein family.</text>
</comment>
<keyword evidence="3" id="KW-1003">Cell membrane</keyword>
<evidence type="ECO:0000256" key="9">
    <source>
        <dbReference type="ARBA" id="ARBA00029447"/>
    </source>
</evidence>
<dbReference type="Gene3D" id="3.30.450.20">
    <property type="entry name" value="PAS domain"/>
    <property type="match status" value="2"/>
</dbReference>
<dbReference type="SUPFAM" id="SSF58104">
    <property type="entry name" value="Methyl-accepting chemotaxis protein (MCP) signaling domain"/>
    <property type="match status" value="1"/>
</dbReference>
<evidence type="ECO:0000259" key="13">
    <source>
        <dbReference type="PROSITE" id="PS50885"/>
    </source>
</evidence>
<evidence type="ECO:0000313" key="14">
    <source>
        <dbReference type="EMBL" id="ABQ20200.1"/>
    </source>
</evidence>
<feature type="transmembrane region" description="Helical" evidence="11">
    <location>
        <begin position="276"/>
        <end position="298"/>
    </location>
</feature>
<dbReference type="GO" id="GO:0006935">
    <property type="term" value="P:chemotaxis"/>
    <property type="evidence" value="ECO:0007669"/>
    <property type="project" value="UniProtKB-KW"/>
</dbReference>
<dbReference type="CDD" id="cd06225">
    <property type="entry name" value="HAMP"/>
    <property type="match status" value="1"/>
</dbReference>
<dbReference type="SUPFAM" id="SSF103190">
    <property type="entry name" value="Sensory domain-like"/>
    <property type="match status" value="1"/>
</dbReference>
<keyword evidence="4" id="KW-0145">Chemotaxis</keyword>
<name>A0A0H3AIM4_VIBC3</name>
<evidence type="ECO:0000256" key="4">
    <source>
        <dbReference type="ARBA" id="ARBA00022500"/>
    </source>
</evidence>
<keyword evidence="6 11" id="KW-1133">Transmembrane helix</keyword>
<protein>
    <submittedName>
        <fullName evidence="14">Accessory colonization factor AcfB</fullName>
    </submittedName>
</protein>
<evidence type="ECO:0000256" key="5">
    <source>
        <dbReference type="ARBA" id="ARBA00022692"/>
    </source>
</evidence>
<evidence type="ECO:0000259" key="12">
    <source>
        <dbReference type="PROSITE" id="PS50111"/>
    </source>
</evidence>
<reference evidence="14 15" key="1">
    <citation type="submission" date="2007-03" db="EMBL/GenBank/DDBJ databases">
        <authorList>
            <person name="Heidelberg J."/>
        </authorList>
    </citation>
    <scope>NUCLEOTIDE SEQUENCE [LARGE SCALE GENOMIC DNA]</scope>
    <source>
        <strain evidence="15">ATCC 39541 / Classical Ogawa 395 / O395</strain>
    </source>
</reference>
<evidence type="ECO:0000256" key="1">
    <source>
        <dbReference type="ARBA" id="ARBA00004533"/>
    </source>
</evidence>
<dbReference type="PANTHER" id="PTHR32089:SF117">
    <property type="entry name" value="METHYL ACCEPTING SENSORY TRANSDUCER WITH CACHE_1 SMALL MOLECULE BINDING DOMAIN"/>
    <property type="match status" value="1"/>
</dbReference>
<dbReference type="PATRIC" id="fig|345073.21.peg.828"/>
<keyword evidence="8 10" id="KW-0807">Transducer</keyword>
<evidence type="ECO:0000256" key="3">
    <source>
        <dbReference type="ARBA" id="ARBA00022475"/>
    </source>
</evidence>
<sequence>MKFSIKLLMIFTSIIITISSILTYFQMHGTNEYLDRTIKDTISETLDSLEDKINLSIESKVDVSKSVIDIYENLLEGESPLSKFKDVDVNHLSNVFQLFGYADERTGEIITNDPNFKVPTGFDPRTRSWYLNAKKLNTFSLSEPYVDLITEKLMVTTSAPIYNKNDLTGVIFFDIPLDDVQELIKSYNPFDAGTIFIVDNSGKIIFGNKNDISGKNLFGDFDSFPLSVSESKTKDKNGVNYDVFIKMSDFGDWNLVSIIDHDKARSDIITLRNNSIFTAVILASVFFAILLFTMRLMLKPLHQLTDAMVNISSGSADLTVRIPNSTDQEFSKIINSFNIFVGNLQSIVSEVKMNSEKINCITTETQELVEVCNNSVADQYRELDMLASSMNEMVATSNQIAQITSEASEITSKINGQVNEGVGAVSSVTESVGNLVEKLDKTKSVIQDLNRQTQNIDVILKAINDIADQTNLLALNAAIEAARAGENGRGFAVVADEVRSLAIKTQESTKNIGSIIHILQENSLLSVHVMDESFNIASETMTISADSKQCLDNISQSVIQIVDITNQVATAAYEQSHVSEEINSNSISIKDKADTLSSLGNKISQQAYSQKALIGHQDDLISKFII</sequence>
<gene>
    <name evidence="14" type="primary">acfB</name>
    <name evidence="14" type="ordered locus">VC0395_A0365</name>
</gene>
<dbReference type="InterPro" id="IPR029151">
    <property type="entry name" value="Sensor-like_sf"/>
</dbReference>
<dbReference type="Gene3D" id="1.10.287.950">
    <property type="entry name" value="Methyl-accepting chemotaxis protein"/>
    <property type="match status" value="1"/>
</dbReference>
<dbReference type="GO" id="GO:0005886">
    <property type="term" value="C:plasma membrane"/>
    <property type="evidence" value="ECO:0007669"/>
    <property type="project" value="UniProtKB-SubCell"/>
</dbReference>
<dbReference type="CDD" id="cd12913">
    <property type="entry name" value="PDC1_MCP_like"/>
    <property type="match status" value="1"/>
</dbReference>